<dbReference type="Gene3D" id="3.40.30.10">
    <property type="entry name" value="Glutaredoxin"/>
    <property type="match status" value="1"/>
</dbReference>
<dbReference type="CDD" id="cd02950">
    <property type="entry name" value="TxlA"/>
    <property type="match status" value="1"/>
</dbReference>
<dbReference type="Pfam" id="PF00085">
    <property type="entry name" value="Thioredoxin"/>
    <property type="match status" value="1"/>
</dbReference>
<feature type="compositionally biased region" description="Polar residues" evidence="1">
    <location>
        <begin position="167"/>
        <end position="176"/>
    </location>
</feature>
<dbReference type="InterPro" id="IPR036249">
    <property type="entry name" value="Thioredoxin-like_sf"/>
</dbReference>
<dbReference type="PROSITE" id="PS51352">
    <property type="entry name" value="THIOREDOXIN_2"/>
    <property type="match status" value="1"/>
</dbReference>
<dbReference type="GO" id="GO:0016671">
    <property type="term" value="F:oxidoreductase activity, acting on a sulfur group of donors, disulfide as acceptor"/>
    <property type="evidence" value="ECO:0007669"/>
    <property type="project" value="TreeGrafter"/>
</dbReference>
<keyword evidence="5" id="KW-1185">Reference proteome</keyword>
<dbReference type="FunFam" id="3.40.30.10:FF:000423">
    <property type="entry name" value="Thiol:disulfide interchange protein"/>
    <property type="match status" value="1"/>
</dbReference>
<dbReference type="AlphaFoldDB" id="B7K1B3"/>
<dbReference type="InterPro" id="IPR017937">
    <property type="entry name" value="Thioredoxin_CS"/>
</dbReference>
<evidence type="ECO:0000256" key="2">
    <source>
        <dbReference type="SAM" id="Phobius"/>
    </source>
</evidence>
<organism evidence="4 5">
    <name type="scientific">Rippkaea orientalis (strain PCC 8801 / RF-1)</name>
    <name type="common">Cyanothece sp. (strain PCC 8801)</name>
    <dbReference type="NCBI Taxonomy" id="41431"/>
    <lineage>
        <taxon>Bacteria</taxon>
        <taxon>Bacillati</taxon>
        <taxon>Cyanobacteriota</taxon>
        <taxon>Cyanophyceae</taxon>
        <taxon>Oscillatoriophycideae</taxon>
        <taxon>Chroococcales</taxon>
        <taxon>Aphanothecaceae</taxon>
        <taxon>Rippkaea</taxon>
        <taxon>Rippkaea orientalis</taxon>
    </lineage>
</organism>
<name>B7K1B3_RIPO1</name>
<keyword evidence="2" id="KW-0472">Membrane</keyword>
<dbReference type="InterPro" id="IPR013766">
    <property type="entry name" value="Thioredoxin_domain"/>
</dbReference>
<evidence type="ECO:0000313" key="5">
    <source>
        <dbReference type="Proteomes" id="UP000008204"/>
    </source>
</evidence>
<dbReference type="STRING" id="41431.PCC8801_2289"/>
<protein>
    <submittedName>
        <fullName evidence="4">Thioredoxin domain protein</fullName>
    </submittedName>
</protein>
<feature type="region of interest" description="Disordered" evidence="1">
    <location>
        <begin position="167"/>
        <end position="188"/>
    </location>
</feature>
<feature type="domain" description="Thioredoxin" evidence="3">
    <location>
        <begin position="19"/>
        <end position="147"/>
    </location>
</feature>
<dbReference type="RefSeq" id="WP_012595576.1">
    <property type="nucleotide sequence ID" value="NC_011726.1"/>
</dbReference>
<dbReference type="OrthoDB" id="423012at2"/>
<dbReference type="PROSITE" id="PS00194">
    <property type="entry name" value="THIOREDOXIN_1"/>
    <property type="match status" value="1"/>
</dbReference>
<dbReference type="SUPFAM" id="SSF52833">
    <property type="entry name" value="Thioredoxin-like"/>
    <property type="match status" value="1"/>
</dbReference>
<evidence type="ECO:0000256" key="1">
    <source>
        <dbReference type="SAM" id="MobiDB-lite"/>
    </source>
</evidence>
<dbReference type="Proteomes" id="UP000008204">
    <property type="component" value="Chromosome"/>
</dbReference>
<dbReference type="HOGENOM" id="CLU_064833_2_0_3"/>
<feature type="transmembrane region" description="Helical" evidence="2">
    <location>
        <begin position="12"/>
        <end position="30"/>
    </location>
</feature>
<dbReference type="PANTHER" id="PTHR47353:SF1">
    <property type="entry name" value="THIOREDOXIN-LIKE PROTEIN HCF164, CHLOROPLASTIC"/>
    <property type="match status" value="1"/>
</dbReference>
<gene>
    <name evidence="4" type="ordered locus">PCC8801_2289</name>
</gene>
<keyword evidence="2" id="KW-1133">Transmembrane helix</keyword>
<reference evidence="5" key="1">
    <citation type="journal article" date="2011" name="MBio">
        <title>Novel metabolic attributes of the genus Cyanothece, comprising a group of unicellular nitrogen-fixing Cyanobacteria.</title>
        <authorList>
            <person name="Bandyopadhyay A."/>
            <person name="Elvitigala T."/>
            <person name="Welsh E."/>
            <person name="Stockel J."/>
            <person name="Liberton M."/>
            <person name="Min H."/>
            <person name="Sherman L.A."/>
            <person name="Pakrasi H.B."/>
        </authorList>
    </citation>
    <scope>NUCLEOTIDE SEQUENCE [LARGE SCALE GENOMIC DNA]</scope>
    <source>
        <strain evidence="5">PCC 8801</strain>
    </source>
</reference>
<sequence>MSESTSINRLRNIIIALAAIALSTAIFFGFQTQTTSVSLAAQAEQSTPLEVALTNGKPTLTEFYANWCGSCQAMAPELAKIKEKYAESVNFVMLNVDNSKWLPEILRYRVDGIPHFVFLNTTGEAIAETIGEQPSSVMEANLDALLANLTLPYAYATGQTSDFKASVSVSQPNSTDPRSHGAQVKVGS</sequence>
<keyword evidence="2" id="KW-0812">Transmembrane</keyword>
<proteinExistence type="predicted"/>
<dbReference type="InterPro" id="IPR044241">
    <property type="entry name" value="TxlA/HCF164"/>
</dbReference>
<dbReference type="EMBL" id="CP001287">
    <property type="protein sequence ID" value="ACK66308.1"/>
    <property type="molecule type" value="Genomic_DNA"/>
</dbReference>
<dbReference type="KEGG" id="cyp:PCC8801_2289"/>
<dbReference type="PANTHER" id="PTHR47353">
    <property type="entry name" value="THIOREDOXIN-LIKE PROTEIN HCF164, CHLOROPLASTIC"/>
    <property type="match status" value="1"/>
</dbReference>
<evidence type="ECO:0000313" key="4">
    <source>
        <dbReference type="EMBL" id="ACK66308.1"/>
    </source>
</evidence>
<evidence type="ECO:0000259" key="3">
    <source>
        <dbReference type="PROSITE" id="PS51352"/>
    </source>
</evidence>
<accession>B7K1B3</accession>
<dbReference type="eggNOG" id="COG0526">
    <property type="taxonomic scope" value="Bacteria"/>
</dbReference>